<gene>
    <name evidence="7" type="ORF">DQP57_15930</name>
</gene>
<dbReference type="Proteomes" id="UP000250915">
    <property type="component" value="Unassembled WGS sequence"/>
</dbReference>
<dbReference type="Pfam" id="PF13561">
    <property type="entry name" value="adh_short_C2"/>
    <property type="match status" value="1"/>
</dbReference>
<sequence>MATSLAGSTALVTGATSGIGRQIALQLAERGAEVVVQGRDAERGAKTVSDIENAGGKARFVAADLNDAHDVRRLATEAGPVDILINNAGIYEFGLTADTDDATFDEHVNVNLRAPYILVQQLVPAMAARGHGAVVNLSTVAASIPARAAGIYGATKAGLEQLTRVWADEFGQAGVRVNAVAAGPTHTPGAATIPGMVEGLGASATALGRPAAADEIASAVVFLSSPEASYVNGAVLHATGGQRAIAA</sequence>
<evidence type="ECO:0000256" key="1">
    <source>
        <dbReference type="ARBA" id="ARBA00004191"/>
    </source>
</evidence>
<dbReference type="PRINTS" id="PR00080">
    <property type="entry name" value="SDRFAMILY"/>
</dbReference>
<evidence type="ECO:0000256" key="3">
    <source>
        <dbReference type="ARBA" id="ARBA00022512"/>
    </source>
</evidence>
<dbReference type="PANTHER" id="PTHR42879:SF2">
    <property type="entry name" value="3-OXOACYL-[ACYL-CARRIER-PROTEIN] REDUCTASE FABG"/>
    <property type="match status" value="1"/>
</dbReference>
<evidence type="ECO:0000313" key="8">
    <source>
        <dbReference type="Proteomes" id="UP000250915"/>
    </source>
</evidence>
<dbReference type="OrthoDB" id="286404at2"/>
<name>A0A329LPG4_9MYCO</name>
<comment type="caution">
    <text evidence="7">The sequence shown here is derived from an EMBL/GenBank/DDBJ whole genome shotgun (WGS) entry which is preliminary data.</text>
</comment>
<dbReference type="InterPro" id="IPR036291">
    <property type="entry name" value="NAD(P)-bd_dom_sf"/>
</dbReference>
<organism evidence="7 8">
    <name type="scientific">Mycobacterium colombiense</name>
    <dbReference type="NCBI Taxonomy" id="339268"/>
    <lineage>
        <taxon>Bacteria</taxon>
        <taxon>Bacillati</taxon>
        <taxon>Actinomycetota</taxon>
        <taxon>Actinomycetes</taxon>
        <taxon>Mycobacteriales</taxon>
        <taxon>Mycobacteriaceae</taxon>
        <taxon>Mycobacterium</taxon>
        <taxon>Mycobacterium avium complex (MAC)</taxon>
    </lineage>
</organism>
<comment type="similarity">
    <text evidence="2">Belongs to the short-chain dehydrogenases/reductases (SDR) family.</text>
</comment>
<evidence type="ECO:0000256" key="4">
    <source>
        <dbReference type="ARBA" id="ARBA00023002"/>
    </source>
</evidence>
<dbReference type="SUPFAM" id="SSF51735">
    <property type="entry name" value="NAD(P)-binding Rossmann-fold domains"/>
    <property type="match status" value="1"/>
</dbReference>
<accession>A0A329LPG4</accession>
<keyword evidence="3" id="KW-0964">Secreted</keyword>
<proteinExistence type="inferred from homology"/>
<dbReference type="GO" id="GO:0004316">
    <property type="term" value="F:3-oxoacyl-[acyl-carrier-protein] reductase (NADPH) activity"/>
    <property type="evidence" value="ECO:0007669"/>
    <property type="project" value="UniProtKB-EC"/>
</dbReference>
<dbReference type="EMBL" id="QMEV01000034">
    <property type="protein sequence ID" value="RAV09022.1"/>
    <property type="molecule type" value="Genomic_DNA"/>
</dbReference>
<dbReference type="Gene3D" id="3.40.50.720">
    <property type="entry name" value="NAD(P)-binding Rossmann-like Domain"/>
    <property type="match status" value="1"/>
</dbReference>
<comment type="subcellular location">
    <subcellularLocation>
        <location evidence="1">Secreted</location>
        <location evidence="1">Cell wall</location>
    </subcellularLocation>
</comment>
<protein>
    <recommendedName>
        <fullName evidence="5">3-oxoacyl-[acyl-carrier-protein] reductase MabA</fullName>
    </recommendedName>
</protein>
<evidence type="ECO:0000256" key="2">
    <source>
        <dbReference type="ARBA" id="ARBA00006484"/>
    </source>
</evidence>
<dbReference type="FunFam" id="3.40.50.720:FF:000084">
    <property type="entry name" value="Short-chain dehydrogenase reductase"/>
    <property type="match status" value="1"/>
</dbReference>
<reference evidence="7 8" key="1">
    <citation type="submission" date="2018-06" db="EMBL/GenBank/DDBJ databases">
        <title>NTM in soil in Japan.</title>
        <authorList>
            <person name="Ohya K."/>
        </authorList>
    </citation>
    <scope>NUCLEOTIDE SEQUENCE [LARGE SCALE GENOMIC DNA]</scope>
    <source>
        <strain evidence="7 8">GF28</strain>
    </source>
</reference>
<dbReference type="CDD" id="cd05233">
    <property type="entry name" value="SDR_c"/>
    <property type="match status" value="1"/>
</dbReference>
<dbReference type="AlphaFoldDB" id="A0A329LPG4"/>
<evidence type="ECO:0000256" key="6">
    <source>
        <dbReference type="ARBA" id="ARBA00047400"/>
    </source>
</evidence>
<evidence type="ECO:0000256" key="5">
    <source>
        <dbReference type="ARBA" id="ARBA00040781"/>
    </source>
</evidence>
<dbReference type="InterPro" id="IPR050259">
    <property type="entry name" value="SDR"/>
</dbReference>
<dbReference type="PANTHER" id="PTHR42879">
    <property type="entry name" value="3-OXOACYL-(ACYL-CARRIER-PROTEIN) REDUCTASE"/>
    <property type="match status" value="1"/>
</dbReference>
<keyword evidence="4" id="KW-0560">Oxidoreductase</keyword>
<dbReference type="PRINTS" id="PR00081">
    <property type="entry name" value="GDHRDH"/>
</dbReference>
<keyword evidence="3" id="KW-0134">Cell wall</keyword>
<comment type="catalytic activity">
    <reaction evidence="6">
        <text>a (3R)-hydroxyacyl-[ACP] + NADP(+) = a 3-oxoacyl-[ACP] + NADPH + H(+)</text>
        <dbReference type="Rhea" id="RHEA:17397"/>
        <dbReference type="Rhea" id="RHEA-COMP:9916"/>
        <dbReference type="Rhea" id="RHEA-COMP:9945"/>
        <dbReference type="ChEBI" id="CHEBI:15378"/>
        <dbReference type="ChEBI" id="CHEBI:57783"/>
        <dbReference type="ChEBI" id="CHEBI:58349"/>
        <dbReference type="ChEBI" id="CHEBI:78776"/>
        <dbReference type="ChEBI" id="CHEBI:78827"/>
        <dbReference type="EC" id="1.1.1.100"/>
    </reaction>
    <physiologicalReaction direction="right-to-left" evidence="6">
        <dbReference type="Rhea" id="RHEA:17399"/>
    </physiologicalReaction>
</comment>
<evidence type="ECO:0000313" key="7">
    <source>
        <dbReference type="EMBL" id="RAV09022.1"/>
    </source>
</evidence>
<dbReference type="RefSeq" id="WP_112633870.1">
    <property type="nucleotide sequence ID" value="NZ_QMEV01000034.1"/>
</dbReference>
<dbReference type="InterPro" id="IPR002347">
    <property type="entry name" value="SDR_fam"/>
</dbReference>